<accession>A0AAN6XX69</accession>
<organism evidence="2 3">
    <name type="scientific">Rhypophila decipiens</name>
    <dbReference type="NCBI Taxonomy" id="261697"/>
    <lineage>
        <taxon>Eukaryota</taxon>
        <taxon>Fungi</taxon>
        <taxon>Dikarya</taxon>
        <taxon>Ascomycota</taxon>
        <taxon>Pezizomycotina</taxon>
        <taxon>Sordariomycetes</taxon>
        <taxon>Sordariomycetidae</taxon>
        <taxon>Sordariales</taxon>
        <taxon>Naviculisporaceae</taxon>
        <taxon>Rhypophila</taxon>
    </lineage>
</organism>
<dbReference type="EMBL" id="MU858249">
    <property type="protein sequence ID" value="KAK4208318.1"/>
    <property type="molecule type" value="Genomic_DNA"/>
</dbReference>
<keyword evidence="3" id="KW-1185">Reference proteome</keyword>
<proteinExistence type="predicted"/>
<feature type="compositionally biased region" description="Polar residues" evidence="1">
    <location>
        <begin position="12"/>
        <end position="22"/>
    </location>
</feature>
<evidence type="ECO:0000313" key="2">
    <source>
        <dbReference type="EMBL" id="KAK4208318.1"/>
    </source>
</evidence>
<dbReference type="SUPFAM" id="SSF52540">
    <property type="entry name" value="P-loop containing nucleoside triphosphate hydrolases"/>
    <property type="match status" value="1"/>
</dbReference>
<dbReference type="AlphaFoldDB" id="A0AAN6XX69"/>
<dbReference type="InterPro" id="IPR027417">
    <property type="entry name" value="P-loop_NTPase"/>
</dbReference>
<name>A0AAN6XX69_9PEZI</name>
<reference evidence="2" key="1">
    <citation type="journal article" date="2023" name="Mol. Phylogenet. Evol.">
        <title>Genome-scale phylogeny and comparative genomics of the fungal order Sordariales.</title>
        <authorList>
            <person name="Hensen N."/>
            <person name="Bonometti L."/>
            <person name="Westerberg I."/>
            <person name="Brannstrom I.O."/>
            <person name="Guillou S."/>
            <person name="Cros-Aarteil S."/>
            <person name="Calhoun S."/>
            <person name="Haridas S."/>
            <person name="Kuo A."/>
            <person name="Mondo S."/>
            <person name="Pangilinan J."/>
            <person name="Riley R."/>
            <person name="LaButti K."/>
            <person name="Andreopoulos B."/>
            <person name="Lipzen A."/>
            <person name="Chen C."/>
            <person name="Yan M."/>
            <person name="Daum C."/>
            <person name="Ng V."/>
            <person name="Clum A."/>
            <person name="Steindorff A."/>
            <person name="Ohm R.A."/>
            <person name="Martin F."/>
            <person name="Silar P."/>
            <person name="Natvig D.O."/>
            <person name="Lalanne C."/>
            <person name="Gautier V."/>
            <person name="Ament-Velasquez S.L."/>
            <person name="Kruys A."/>
            <person name="Hutchinson M.I."/>
            <person name="Powell A.J."/>
            <person name="Barry K."/>
            <person name="Miller A.N."/>
            <person name="Grigoriev I.V."/>
            <person name="Debuchy R."/>
            <person name="Gladieux P."/>
            <person name="Hiltunen Thoren M."/>
            <person name="Johannesson H."/>
        </authorList>
    </citation>
    <scope>NUCLEOTIDE SEQUENCE</scope>
    <source>
        <strain evidence="2">PSN293</strain>
    </source>
</reference>
<evidence type="ECO:0000313" key="3">
    <source>
        <dbReference type="Proteomes" id="UP001301769"/>
    </source>
</evidence>
<dbReference type="Proteomes" id="UP001301769">
    <property type="component" value="Unassembled WGS sequence"/>
</dbReference>
<protein>
    <submittedName>
        <fullName evidence="2">Uncharacterized protein</fullName>
    </submittedName>
</protein>
<evidence type="ECO:0000256" key="1">
    <source>
        <dbReference type="SAM" id="MobiDB-lite"/>
    </source>
</evidence>
<feature type="region of interest" description="Disordered" evidence="1">
    <location>
        <begin position="1"/>
        <end position="22"/>
    </location>
</feature>
<reference evidence="2" key="2">
    <citation type="submission" date="2023-05" db="EMBL/GenBank/DDBJ databases">
        <authorList>
            <consortium name="Lawrence Berkeley National Laboratory"/>
            <person name="Steindorff A."/>
            <person name="Hensen N."/>
            <person name="Bonometti L."/>
            <person name="Westerberg I."/>
            <person name="Brannstrom I.O."/>
            <person name="Guillou S."/>
            <person name="Cros-Aarteil S."/>
            <person name="Calhoun S."/>
            <person name="Haridas S."/>
            <person name="Kuo A."/>
            <person name="Mondo S."/>
            <person name="Pangilinan J."/>
            <person name="Riley R."/>
            <person name="Labutti K."/>
            <person name="Andreopoulos B."/>
            <person name="Lipzen A."/>
            <person name="Chen C."/>
            <person name="Yanf M."/>
            <person name="Daum C."/>
            <person name="Ng V."/>
            <person name="Clum A."/>
            <person name="Ohm R."/>
            <person name="Martin F."/>
            <person name="Silar P."/>
            <person name="Natvig D."/>
            <person name="Lalanne C."/>
            <person name="Gautier V."/>
            <person name="Ament-Velasquez S.L."/>
            <person name="Kruys A."/>
            <person name="Hutchinson M.I."/>
            <person name="Powell A.J."/>
            <person name="Barry K."/>
            <person name="Miller A.N."/>
            <person name="Grigoriev I.V."/>
            <person name="Debuchy R."/>
            <person name="Gladieux P."/>
            <person name="Thoren M.H."/>
            <person name="Johannesson H."/>
        </authorList>
    </citation>
    <scope>NUCLEOTIDE SEQUENCE</scope>
    <source>
        <strain evidence="2">PSN293</strain>
    </source>
</reference>
<dbReference type="Gene3D" id="3.40.50.300">
    <property type="entry name" value="P-loop containing nucleotide triphosphate hydrolases"/>
    <property type="match status" value="1"/>
</dbReference>
<comment type="caution">
    <text evidence="2">The sequence shown here is derived from an EMBL/GenBank/DDBJ whole genome shotgun (WGS) entry which is preliminary data.</text>
</comment>
<sequence length="566" mass="62930">MDKSTQEADAQYYSQPLSSPSEFLSSCPKFRILVLGNPESTKQEIFSKVFGVDLEKKLLASAFTSSHNLTEPLDLHNQNEHLEVLTSLNFGTGDQQSYDSVVSFLESSSIQNNEPHCIWYCVSAQESRTVHPLELQFFKTLSTLAPHIPVVLVFTKYDEFVSQVRLDWSKDAEERGLSKVAVTHILRDLAIKRFEHSIGERWDEALQLGVHQSSSWQEHNVRRVCVAGSEGLGDDDTEPESFLQLVGITLAGLKERSVKLAFAVAQRNSAFIDTQCESLSPFFPLLFDKLDADNKGKTVCAELASTYFTVDTGHARKLPGVDIREMLPNFFAKSVQIFNMRDVSSVLADASLSVRILKAAFHQTDQFPLLTEILQHSSTESSSLLVNNLSPHERAVLLVQGFTLLVFFLHRLADAQWPHRENFSLSLPPLTVTKHGVDRLVKELENGKERIAVLEMVEGSTIFTECAIRQGIADLVAGVVERVEQEEKTESEFYSFGGGSSGAGPGRYVYEGVVGGSGNHPAPRRQRRSVVVVDDSDLQEISLSFVNDKSPDDMVLPCGLRILPLN</sequence>
<gene>
    <name evidence="2" type="ORF">QBC37DRAFT_432179</name>
</gene>